<feature type="transmembrane region" description="Helical" evidence="1">
    <location>
        <begin position="15"/>
        <end position="32"/>
    </location>
</feature>
<name>A0ABV7BY74_9PROT</name>
<comment type="caution">
    <text evidence="2">The sequence shown here is derived from an EMBL/GenBank/DDBJ whole genome shotgun (WGS) entry which is preliminary data.</text>
</comment>
<dbReference type="InterPro" id="IPR014509">
    <property type="entry name" value="YjdF-like"/>
</dbReference>
<gene>
    <name evidence="2" type="ORF">ACFOD3_18555</name>
</gene>
<organism evidence="2 3">
    <name type="scientific">Falsiroseomonas tokyonensis</name>
    <dbReference type="NCBI Taxonomy" id="430521"/>
    <lineage>
        <taxon>Bacteria</taxon>
        <taxon>Pseudomonadati</taxon>
        <taxon>Pseudomonadota</taxon>
        <taxon>Alphaproteobacteria</taxon>
        <taxon>Acetobacterales</taxon>
        <taxon>Roseomonadaceae</taxon>
        <taxon>Falsiroseomonas</taxon>
    </lineage>
</organism>
<keyword evidence="1" id="KW-0472">Membrane</keyword>
<dbReference type="Pfam" id="PF09997">
    <property type="entry name" value="DUF2238"/>
    <property type="match status" value="1"/>
</dbReference>
<feature type="transmembrane region" description="Helical" evidence="1">
    <location>
        <begin position="106"/>
        <end position="124"/>
    </location>
</feature>
<protein>
    <submittedName>
        <fullName evidence="2">DUF2238 domain-containing protein</fullName>
    </submittedName>
</protein>
<evidence type="ECO:0000313" key="2">
    <source>
        <dbReference type="EMBL" id="MFC3001911.1"/>
    </source>
</evidence>
<evidence type="ECO:0000313" key="3">
    <source>
        <dbReference type="Proteomes" id="UP001595420"/>
    </source>
</evidence>
<feature type="transmembrane region" description="Helical" evidence="1">
    <location>
        <begin position="136"/>
        <end position="157"/>
    </location>
</feature>
<keyword evidence="1" id="KW-0812">Transmembrane</keyword>
<dbReference type="Proteomes" id="UP001595420">
    <property type="component" value="Unassembled WGS sequence"/>
</dbReference>
<proteinExistence type="predicted"/>
<keyword evidence="3" id="KW-1185">Reference proteome</keyword>
<keyword evidence="1" id="KW-1133">Transmembrane helix</keyword>
<feature type="transmembrane region" description="Helical" evidence="1">
    <location>
        <begin position="163"/>
        <end position="181"/>
    </location>
</feature>
<evidence type="ECO:0000256" key="1">
    <source>
        <dbReference type="SAM" id="Phobius"/>
    </source>
</evidence>
<dbReference type="RefSeq" id="WP_216837976.1">
    <property type="nucleotide sequence ID" value="NZ_JAFNJS010000005.1"/>
</dbReference>
<dbReference type="EMBL" id="JBHRSB010000005">
    <property type="protein sequence ID" value="MFC3001911.1"/>
    <property type="molecule type" value="Genomic_DNA"/>
</dbReference>
<reference evidence="3" key="1">
    <citation type="journal article" date="2019" name="Int. J. Syst. Evol. Microbiol.">
        <title>The Global Catalogue of Microorganisms (GCM) 10K type strain sequencing project: providing services to taxonomists for standard genome sequencing and annotation.</title>
        <authorList>
            <consortium name="The Broad Institute Genomics Platform"/>
            <consortium name="The Broad Institute Genome Sequencing Center for Infectious Disease"/>
            <person name="Wu L."/>
            <person name="Ma J."/>
        </authorList>
    </citation>
    <scope>NUCLEOTIDE SEQUENCE [LARGE SCALE GENOMIC DNA]</scope>
    <source>
        <strain evidence="3">CGMCC 1.16855</strain>
    </source>
</reference>
<sequence>MALLTREDLRHQSRFAWLCLAALAAAAIALWLLDKRAAAGGTLAAIAGCLGVMLPPRERMAALPTLLRRLPRDLDATPVLASLLSTPGYGLNWFHGANPYDEVVHLVSGLLAGAVLAGLVLADGRPRGAWALARHGLIFGLALAVGWEVLEWALGIIGNTVDTITDIILTTMGAAVGAVLWQRGRR</sequence>
<accession>A0ABV7BY74</accession>